<sequence>MDNGELRENSGGFAERRAQESGESIDLTSELERMERNINYYESKLQSCRDKYESVEMEICDVKQLQYKAQFQLDHTRLEELSMQERLQKIRLNYEACVEKSSGYEDPDERVHAMISELTTQRNALMQELKQLKKNAEKNGAKLAHVRAMIKEQEEKNAILLRELMKKRGDAAQDTQKRINALLEHLKTDERDNATTSDTIQ</sequence>
<dbReference type="AlphaFoldDB" id="A0A6P3Y4F0"/>
<reference evidence="4" key="1">
    <citation type="submission" date="2025-08" db="UniProtKB">
        <authorList>
            <consortium name="RefSeq"/>
        </authorList>
    </citation>
    <scope>IDENTIFICATION</scope>
</reference>
<evidence type="ECO:0000256" key="1">
    <source>
        <dbReference type="SAM" id="Coils"/>
    </source>
</evidence>
<dbReference type="RefSeq" id="XP_014485771.1">
    <property type="nucleotide sequence ID" value="XM_014630285.1"/>
</dbReference>
<keyword evidence="3" id="KW-1185">Reference proteome</keyword>
<dbReference type="OrthoDB" id="7534440at2759"/>
<evidence type="ECO:0000256" key="2">
    <source>
        <dbReference type="SAM" id="MobiDB-lite"/>
    </source>
</evidence>
<evidence type="ECO:0000313" key="4">
    <source>
        <dbReference type="RefSeq" id="XP_014485771.1"/>
    </source>
</evidence>
<dbReference type="KEGG" id="dqu:106750155"/>
<accession>A0A6P3Y4F0</accession>
<feature type="coiled-coil region" evidence="1">
    <location>
        <begin position="115"/>
        <end position="170"/>
    </location>
</feature>
<dbReference type="GeneID" id="106750155"/>
<gene>
    <name evidence="4" type="primary">LOC106750155</name>
</gene>
<protein>
    <submittedName>
        <fullName evidence="4">Golgin IMH1-like</fullName>
    </submittedName>
</protein>
<feature type="compositionally biased region" description="Basic and acidic residues" evidence="2">
    <location>
        <begin position="1"/>
        <end position="20"/>
    </location>
</feature>
<keyword evidence="1" id="KW-0175">Coiled coil</keyword>
<dbReference type="Proteomes" id="UP000515204">
    <property type="component" value="Unplaced"/>
</dbReference>
<proteinExistence type="predicted"/>
<feature type="region of interest" description="Disordered" evidence="2">
    <location>
        <begin position="1"/>
        <end position="29"/>
    </location>
</feature>
<evidence type="ECO:0000313" key="3">
    <source>
        <dbReference type="Proteomes" id="UP000515204"/>
    </source>
</evidence>
<organism evidence="3 4">
    <name type="scientific">Dinoponera quadriceps</name>
    <name type="common">South American ant</name>
    <dbReference type="NCBI Taxonomy" id="609295"/>
    <lineage>
        <taxon>Eukaryota</taxon>
        <taxon>Metazoa</taxon>
        <taxon>Ecdysozoa</taxon>
        <taxon>Arthropoda</taxon>
        <taxon>Hexapoda</taxon>
        <taxon>Insecta</taxon>
        <taxon>Pterygota</taxon>
        <taxon>Neoptera</taxon>
        <taxon>Endopterygota</taxon>
        <taxon>Hymenoptera</taxon>
        <taxon>Apocrita</taxon>
        <taxon>Aculeata</taxon>
        <taxon>Formicoidea</taxon>
        <taxon>Formicidae</taxon>
        <taxon>Ponerinae</taxon>
        <taxon>Ponerini</taxon>
        <taxon>Dinoponera</taxon>
    </lineage>
</organism>
<name>A0A6P3Y4F0_DINQU</name>